<dbReference type="NCBIfam" id="TIGR03482">
    <property type="entry name" value="DMSO_red_II_cha"/>
    <property type="match status" value="1"/>
</dbReference>
<proteinExistence type="predicted"/>
<dbReference type="InterPro" id="IPR017843">
    <property type="entry name" value="DMSO_Rdtase_II_chaperone"/>
</dbReference>
<dbReference type="OrthoDB" id="6358994at2"/>
<dbReference type="InterPro" id="IPR050289">
    <property type="entry name" value="TorD/DmsD_chaperones"/>
</dbReference>
<dbReference type="SUPFAM" id="SSF89155">
    <property type="entry name" value="TorD-like"/>
    <property type="match status" value="1"/>
</dbReference>
<name>A0A557QSL4_9RHOO</name>
<comment type="caution">
    <text evidence="2">The sequence shown here is derived from an EMBL/GenBank/DDBJ whole genome shotgun (WGS) entry which is preliminary data.</text>
</comment>
<sequence length="224" mass="25010">MNSVADEAVVEGFDRSLCRSRVYALIASGLGFPDHDSYNKFSDGSFVAELQLALDVCTPDLAEEFREHIAPDLNLTCSYEEFEALFLSSFETNMPTPSAALNEGVHAYQSNRPALLLELKGFYRNFGLQMETAANELEDTLTAELEFMHFLSAKQWQAETEGLSAEAYQLAQRDFLERHLAAWAPLMRADIAAKVTAPFFVALAELTERFVAAHLEQVRQEIGS</sequence>
<dbReference type="PANTHER" id="PTHR34227:SF1">
    <property type="entry name" value="DIMETHYL SULFOXIDE REDUCTASE CHAPERONE-RELATED"/>
    <property type="match status" value="1"/>
</dbReference>
<reference evidence="2 3" key="1">
    <citation type="submission" date="2019-07" db="EMBL/GenBank/DDBJ databases">
        <title>The pathways for chlorine oxyanion respiration interact through the shared metabolite chlorate.</title>
        <authorList>
            <person name="Barnum T.P."/>
            <person name="Cheng Y."/>
            <person name="Hill K.A."/>
            <person name="Lucas L.N."/>
            <person name="Carlson H.K."/>
            <person name="Coates J.D."/>
        </authorList>
    </citation>
    <scope>NUCLEOTIDE SEQUENCE [LARGE SCALE GENOMIC DNA]</scope>
    <source>
        <strain evidence="2 3">SFB-3</strain>
    </source>
</reference>
<dbReference type="Proteomes" id="UP000319502">
    <property type="component" value="Unassembled WGS sequence"/>
</dbReference>
<dbReference type="EMBL" id="VMNK01000010">
    <property type="protein sequence ID" value="TVO55902.1"/>
    <property type="molecule type" value="Genomic_DNA"/>
</dbReference>
<dbReference type="InterPro" id="IPR036411">
    <property type="entry name" value="TorD-like_sf"/>
</dbReference>
<accession>A0A557QSL4</accession>
<evidence type="ECO:0000313" key="2">
    <source>
        <dbReference type="EMBL" id="TVO55902.1"/>
    </source>
</evidence>
<evidence type="ECO:0000256" key="1">
    <source>
        <dbReference type="ARBA" id="ARBA00023186"/>
    </source>
</evidence>
<protein>
    <submittedName>
        <fullName evidence="2">DMSO reductase</fullName>
    </submittedName>
</protein>
<dbReference type="RefSeq" id="WP_144309812.1">
    <property type="nucleotide sequence ID" value="NZ_VMNK01000010.1"/>
</dbReference>
<keyword evidence="3" id="KW-1185">Reference proteome</keyword>
<organism evidence="2 3">
    <name type="scientific">Denitromonas halophila</name>
    <dbReference type="NCBI Taxonomy" id="1629404"/>
    <lineage>
        <taxon>Bacteria</taxon>
        <taxon>Pseudomonadati</taxon>
        <taxon>Pseudomonadota</taxon>
        <taxon>Betaproteobacteria</taxon>
        <taxon>Rhodocyclales</taxon>
        <taxon>Zoogloeaceae</taxon>
        <taxon>Denitromonas</taxon>
    </lineage>
</organism>
<dbReference type="AlphaFoldDB" id="A0A557QSL4"/>
<gene>
    <name evidence="2" type="ORF">FHP91_11860</name>
</gene>
<dbReference type="InterPro" id="IPR020945">
    <property type="entry name" value="DMSO/NO3_reduct_chaperone"/>
</dbReference>
<keyword evidence="1" id="KW-0143">Chaperone</keyword>
<dbReference type="PANTHER" id="PTHR34227">
    <property type="entry name" value="CHAPERONE PROTEIN YCDY"/>
    <property type="match status" value="1"/>
</dbReference>
<evidence type="ECO:0000313" key="3">
    <source>
        <dbReference type="Proteomes" id="UP000319502"/>
    </source>
</evidence>
<dbReference type="Gene3D" id="1.10.3480.10">
    <property type="entry name" value="TorD-like"/>
    <property type="match status" value="1"/>
</dbReference>
<dbReference type="Pfam" id="PF02613">
    <property type="entry name" value="Nitrate_red_del"/>
    <property type="match status" value="1"/>
</dbReference>